<sequence length="102" mass="10924">MEEFNPALRNLVNLGKSYEKSVSGNIKQCTAHAGTACFASCVGSTSGSQVENKPSSIFSALTEGLTCLVYTAVYYDPHPHCSSGPFLKVGGLYARAVRYDRP</sequence>
<proteinExistence type="predicted"/>
<dbReference type="EMBL" id="JAHRIO010053339">
    <property type="protein sequence ID" value="MEQ2176320.1"/>
    <property type="molecule type" value="Genomic_DNA"/>
</dbReference>
<feature type="non-terminal residue" evidence="1">
    <location>
        <position position="102"/>
    </location>
</feature>
<reference evidence="1 2" key="1">
    <citation type="submission" date="2021-06" db="EMBL/GenBank/DDBJ databases">
        <authorList>
            <person name="Palmer J.M."/>
        </authorList>
    </citation>
    <scope>NUCLEOTIDE SEQUENCE [LARGE SCALE GENOMIC DNA]</scope>
    <source>
        <strain evidence="1 2">GA_2019</strain>
        <tissue evidence="1">Muscle</tissue>
    </source>
</reference>
<dbReference type="Proteomes" id="UP001476798">
    <property type="component" value="Unassembled WGS sequence"/>
</dbReference>
<dbReference type="Gene3D" id="1.20.1270.60">
    <property type="entry name" value="Arfaptin homology (AH) domain/BAR domain"/>
    <property type="match status" value="1"/>
</dbReference>
<evidence type="ECO:0000313" key="2">
    <source>
        <dbReference type="Proteomes" id="UP001476798"/>
    </source>
</evidence>
<evidence type="ECO:0000313" key="1">
    <source>
        <dbReference type="EMBL" id="MEQ2176320.1"/>
    </source>
</evidence>
<accession>A0ABV0NY78</accession>
<protein>
    <submittedName>
        <fullName evidence="1">Uncharacterized protein</fullName>
    </submittedName>
</protein>
<comment type="caution">
    <text evidence="1">The sequence shown here is derived from an EMBL/GenBank/DDBJ whole genome shotgun (WGS) entry which is preliminary data.</text>
</comment>
<keyword evidence="2" id="KW-1185">Reference proteome</keyword>
<dbReference type="InterPro" id="IPR027267">
    <property type="entry name" value="AH/BAR_dom_sf"/>
</dbReference>
<gene>
    <name evidence="1" type="ORF">GOODEAATRI_026738</name>
</gene>
<name>A0ABV0NY78_9TELE</name>
<organism evidence="1 2">
    <name type="scientific">Goodea atripinnis</name>
    <dbReference type="NCBI Taxonomy" id="208336"/>
    <lineage>
        <taxon>Eukaryota</taxon>
        <taxon>Metazoa</taxon>
        <taxon>Chordata</taxon>
        <taxon>Craniata</taxon>
        <taxon>Vertebrata</taxon>
        <taxon>Euteleostomi</taxon>
        <taxon>Actinopterygii</taxon>
        <taxon>Neopterygii</taxon>
        <taxon>Teleostei</taxon>
        <taxon>Neoteleostei</taxon>
        <taxon>Acanthomorphata</taxon>
        <taxon>Ovalentaria</taxon>
        <taxon>Atherinomorphae</taxon>
        <taxon>Cyprinodontiformes</taxon>
        <taxon>Goodeidae</taxon>
        <taxon>Goodea</taxon>
    </lineage>
</organism>